<dbReference type="EMBL" id="JAULSN010000001">
    <property type="protein sequence ID" value="KAK3383859.1"/>
    <property type="molecule type" value="Genomic_DNA"/>
</dbReference>
<dbReference type="AlphaFoldDB" id="A0AAE0TY90"/>
<name>A0AAE0TY90_9PEZI</name>
<organism evidence="5 6">
    <name type="scientific">Lasiosphaeria ovina</name>
    <dbReference type="NCBI Taxonomy" id="92902"/>
    <lineage>
        <taxon>Eukaryota</taxon>
        <taxon>Fungi</taxon>
        <taxon>Dikarya</taxon>
        <taxon>Ascomycota</taxon>
        <taxon>Pezizomycotina</taxon>
        <taxon>Sordariomycetes</taxon>
        <taxon>Sordariomycetidae</taxon>
        <taxon>Sordariales</taxon>
        <taxon>Lasiosphaeriaceae</taxon>
        <taxon>Lasiosphaeria</taxon>
    </lineage>
</organism>
<reference evidence="5" key="2">
    <citation type="submission" date="2023-06" db="EMBL/GenBank/DDBJ databases">
        <authorList>
            <consortium name="Lawrence Berkeley National Laboratory"/>
            <person name="Haridas S."/>
            <person name="Hensen N."/>
            <person name="Bonometti L."/>
            <person name="Westerberg I."/>
            <person name="Brannstrom I.O."/>
            <person name="Guillou S."/>
            <person name="Cros-Aarteil S."/>
            <person name="Calhoun S."/>
            <person name="Kuo A."/>
            <person name="Mondo S."/>
            <person name="Pangilinan J."/>
            <person name="Riley R."/>
            <person name="Labutti K."/>
            <person name="Andreopoulos B."/>
            <person name="Lipzen A."/>
            <person name="Chen C."/>
            <person name="Yanf M."/>
            <person name="Daum C."/>
            <person name="Ng V."/>
            <person name="Clum A."/>
            <person name="Steindorff A."/>
            <person name="Ohm R."/>
            <person name="Martin F."/>
            <person name="Silar P."/>
            <person name="Natvig D."/>
            <person name="Lalanne C."/>
            <person name="Gautier V."/>
            <person name="Ament-Velasquez S.L."/>
            <person name="Kruys A."/>
            <person name="Hutchinson M.I."/>
            <person name="Powell A.J."/>
            <person name="Barry K."/>
            <person name="Miller A.N."/>
            <person name="Grigoriev I.V."/>
            <person name="Debuchy R."/>
            <person name="Gladieux P."/>
            <person name="Thoren M.H."/>
            <person name="Johannesson H."/>
        </authorList>
    </citation>
    <scope>NUCLEOTIDE SEQUENCE</scope>
    <source>
        <strain evidence="5">CBS 958.72</strain>
    </source>
</reference>
<keyword evidence="3" id="KW-0539">Nucleus</keyword>
<gene>
    <name evidence="5" type="ORF">B0T24DRAFT_515337</name>
</gene>
<dbReference type="GO" id="GO:0005681">
    <property type="term" value="C:spliceosomal complex"/>
    <property type="evidence" value="ECO:0007669"/>
    <property type="project" value="TreeGrafter"/>
</dbReference>
<feature type="region of interest" description="Disordered" evidence="4">
    <location>
        <begin position="1"/>
        <end position="67"/>
    </location>
</feature>
<keyword evidence="6" id="KW-1185">Reference proteome</keyword>
<evidence type="ECO:0000256" key="1">
    <source>
        <dbReference type="ARBA" id="ARBA00004123"/>
    </source>
</evidence>
<dbReference type="PANTHER" id="PTHR13486:SF2">
    <property type="entry name" value="SPLICING FACTOR C9ORF78"/>
    <property type="match status" value="1"/>
</dbReference>
<feature type="compositionally biased region" description="Basic and acidic residues" evidence="4">
    <location>
        <begin position="265"/>
        <end position="274"/>
    </location>
</feature>
<comment type="caution">
    <text evidence="5">The sequence shown here is derived from an EMBL/GenBank/DDBJ whole genome shotgun (WGS) entry which is preliminary data.</text>
</comment>
<sequence length="377" mass="41417">MAPPTSNAEALSEAPQVVFRPGKKRKMYRQRSDDVPTATAESDHLDRPSAPLVANAPGPATETDDADAEQGLAVAEALKLRNARKHRHGGVGFRAGAFSHGDDSPAPNGNTEQGMVLHDGADAADGLILGGIPKRFAPQTGLAGELVNKHMEEYVESELARRKRNAVEALEQQSSHQDGTSQSARGFDSVATVGGKQVETQRAFLGKLQEIDLGDEARARNIAMTERARRRLQGLAAEDEEVPGSPPKKARLGPDGKPWRPRNRRGSDDIKRDQLVEEFLSENRLDVYDMAPETTAPETGMDEEELAADDRIAEQFRRDFMDAMSQRHRRRKPAINAVPRPKANQDEILKGPKLGGSRNARAAMRDLLLKEQVRKQR</sequence>
<proteinExistence type="inferred from homology"/>
<accession>A0AAE0TY90</accession>
<evidence type="ECO:0000256" key="4">
    <source>
        <dbReference type="SAM" id="MobiDB-lite"/>
    </source>
</evidence>
<evidence type="ECO:0000256" key="3">
    <source>
        <dbReference type="ARBA" id="ARBA00023242"/>
    </source>
</evidence>
<dbReference type="PANTHER" id="PTHR13486">
    <property type="entry name" value="TELOMERE LENGTH AND SILENCING PROTEIN 1 TLS1 FAMILY MEMBER"/>
    <property type="match status" value="1"/>
</dbReference>
<dbReference type="Pfam" id="PF07052">
    <property type="entry name" value="Hep_59"/>
    <property type="match status" value="1"/>
</dbReference>
<comment type="similarity">
    <text evidence="2">Belongs to the TLS1 family.</text>
</comment>
<feature type="compositionally biased region" description="Polar residues" evidence="4">
    <location>
        <begin position="171"/>
        <end position="184"/>
    </location>
</feature>
<comment type="subcellular location">
    <subcellularLocation>
        <location evidence="1">Nucleus</location>
    </subcellularLocation>
</comment>
<evidence type="ECO:0000313" key="6">
    <source>
        <dbReference type="Proteomes" id="UP001287356"/>
    </source>
</evidence>
<feature type="region of interest" description="Disordered" evidence="4">
    <location>
        <begin position="235"/>
        <end position="274"/>
    </location>
</feature>
<feature type="region of interest" description="Disordered" evidence="4">
    <location>
        <begin position="91"/>
        <end position="110"/>
    </location>
</feature>
<feature type="region of interest" description="Disordered" evidence="4">
    <location>
        <begin position="166"/>
        <end position="188"/>
    </location>
</feature>
<protein>
    <submittedName>
        <fullName evidence="5">Hepatocellular carcinoma-associated antigen 59-domain-containing protein</fullName>
    </submittedName>
</protein>
<dbReference type="Proteomes" id="UP001287356">
    <property type="component" value="Unassembled WGS sequence"/>
</dbReference>
<evidence type="ECO:0000313" key="5">
    <source>
        <dbReference type="EMBL" id="KAK3383859.1"/>
    </source>
</evidence>
<feature type="region of interest" description="Disordered" evidence="4">
    <location>
        <begin position="286"/>
        <end position="305"/>
    </location>
</feature>
<feature type="region of interest" description="Disordered" evidence="4">
    <location>
        <begin position="324"/>
        <end position="362"/>
    </location>
</feature>
<evidence type="ECO:0000256" key="2">
    <source>
        <dbReference type="ARBA" id="ARBA00007643"/>
    </source>
</evidence>
<dbReference type="InterPro" id="IPR010756">
    <property type="entry name" value="Tls1-like"/>
</dbReference>
<reference evidence="5" key="1">
    <citation type="journal article" date="2023" name="Mol. Phylogenet. Evol.">
        <title>Genome-scale phylogeny and comparative genomics of the fungal order Sordariales.</title>
        <authorList>
            <person name="Hensen N."/>
            <person name="Bonometti L."/>
            <person name="Westerberg I."/>
            <person name="Brannstrom I.O."/>
            <person name="Guillou S."/>
            <person name="Cros-Aarteil S."/>
            <person name="Calhoun S."/>
            <person name="Haridas S."/>
            <person name="Kuo A."/>
            <person name="Mondo S."/>
            <person name="Pangilinan J."/>
            <person name="Riley R."/>
            <person name="LaButti K."/>
            <person name="Andreopoulos B."/>
            <person name="Lipzen A."/>
            <person name="Chen C."/>
            <person name="Yan M."/>
            <person name="Daum C."/>
            <person name="Ng V."/>
            <person name="Clum A."/>
            <person name="Steindorff A."/>
            <person name="Ohm R.A."/>
            <person name="Martin F."/>
            <person name="Silar P."/>
            <person name="Natvig D.O."/>
            <person name="Lalanne C."/>
            <person name="Gautier V."/>
            <person name="Ament-Velasquez S.L."/>
            <person name="Kruys A."/>
            <person name="Hutchinson M.I."/>
            <person name="Powell A.J."/>
            <person name="Barry K."/>
            <person name="Miller A.N."/>
            <person name="Grigoriev I.V."/>
            <person name="Debuchy R."/>
            <person name="Gladieux P."/>
            <person name="Hiltunen Thoren M."/>
            <person name="Johannesson H."/>
        </authorList>
    </citation>
    <scope>NUCLEOTIDE SEQUENCE</scope>
    <source>
        <strain evidence="5">CBS 958.72</strain>
    </source>
</reference>
<dbReference type="GO" id="GO:0000398">
    <property type="term" value="P:mRNA splicing, via spliceosome"/>
    <property type="evidence" value="ECO:0007669"/>
    <property type="project" value="TreeGrafter"/>
</dbReference>